<keyword evidence="4" id="KW-1185">Reference proteome</keyword>
<keyword evidence="1" id="KW-0175">Coiled coil</keyword>
<name>A0ABQ8UJ70_9EUKA</name>
<proteinExistence type="predicted"/>
<feature type="compositionally biased region" description="Low complexity" evidence="2">
    <location>
        <begin position="633"/>
        <end position="649"/>
    </location>
</feature>
<feature type="compositionally biased region" description="Pro residues" evidence="2">
    <location>
        <begin position="129"/>
        <end position="164"/>
    </location>
</feature>
<comment type="caution">
    <text evidence="3">The sequence shown here is derived from an EMBL/GenBank/DDBJ whole genome shotgun (WGS) entry which is preliminary data.</text>
</comment>
<feature type="compositionally biased region" description="Pro residues" evidence="2">
    <location>
        <begin position="390"/>
        <end position="401"/>
    </location>
</feature>
<dbReference type="EMBL" id="JAPMOS010000036">
    <property type="protein sequence ID" value="KAJ4457981.1"/>
    <property type="molecule type" value="Genomic_DNA"/>
</dbReference>
<feature type="region of interest" description="Disordered" evidence="2">
    <location>
        <begin position="600"/>
        <end position="740"/>
    </location>
</feature>
<evidence type="ECO:0000313" key="3">
    <source>
        <dbReference type="EMBL" id="KAJ4457981.1"/>
    </source>
</evidence>
<protein>
    <submittedName>
        <fullName evidence="3">Uncharacterized protein</fullName>
    </submittedName>
</protein>
<gene>
    <name evidence="3" type="ORF">PAPYR_6376</name>
</gene>
<feature type="region of interest" description="Disordered" evidence="2">
    <location>
        <begin position="1"/>
        <end position="73"/>
    </location>
</feature>
<reference evidence="3" key="1">
    <citation type="journal article" date="2022" name="bioRxiv">
        <title>Genomics of Preaxostyla Flagellates Illuminates Evolutionary Transitions and the Path Towards Mitochondrial Loss.</title>
        <authorList>
            <person name="Novak L.V.F."/>
            <person name="Treitli S.C."/>
            <person name="Pyrih J."/>
            <person name="Halakuc P."/>
            <person name="Pipaliya S.V."/>
            <person name="Vacek V."/>
            <person name="Brzon O."/>
            <person name="Soukal P."/>
            <person name="Eme L."/>
            <person name="Dacks J.B."/>
            <person name="Karnkowska A."/>
            <person name="Elias M."/>
            <person name="Hampl V."/>
        </authorList>
    </citation>
    <scope>NUCLEOTIDE SEQUENCE</scope>
    <source>
        <strain evidence="3">RCP-MX</strain>
    </source>
</reference>
<feature type="compositionally biased region" description="Polar residues" evidence="2">
    <location>
        <begin position="42"/>
        <end position="57"/>
    </location>
</feature>
<organism evidence="3 4">
    <name type="scientific">Paratrimastix pyriformis</name>
    <dbReference type="NCBI Taxonomy" id="342808"/>
    <lineage>
        <taxon>Eukaryota</taxon>
        <taxon>Metamonada</taxon>
        <taxon>Preaxostyla</taxon>
        <taxon>Paratrimastigidae</taxon>
        <taxon>Paratrimastix</taxon>
    </lineage>
</organism>
<accession>A0ABQ8UJ70</accession>
<dbReference type="Proteomes" id="UP001141327">
    <property type="component" value="Unassembled WGS sequence"/>
</dbReference>
<evidence type="ECO:0000313" key="4">
    <source>
        <dbReference type="Proteomes" id="UP001141327"/>
    </source>
</evidence>
<feature type="compositionally biased region" description="Low complexity" evidence="2">
    <location>
        <begin position="362"/>
        <end position="377"/>
    </location>
</feature>
<feature type="region of interest" description="Disordered" evidence="2">
    <location>
        <begin position="123"/>
        <end position="199"/>
    </location>
</feature>
<evidence type="ECO:0000256" key="1">
    <source>
        <dbReference type="SAM" id="Coils"/>
    </source>
</evidence>
<feature type="compositionally biased region" description="Low complexity" evidence="2">
    <location>
        <begin position="190"/>
        <end position="199"/>
    </location>
</feature>
<feature type="region of interest" description="Disordered" evidence="2">
    <location>
        <begin position="352"/>
        <end position="404"/>
    </location>
</feature>
<sequence length="740" mass="79314">MRKPFSLRTPDVTGTPAPNSAKVPLTSSGFGKSGTLGFRSVQEPSQTSPTSISSMQYQPAPPVAAPPPDDRDMTVEEIKNLAAEKERLQRELAALRQDYQSVSDYHKHPEVAANVLMSRLHSPEQPLGYFPPAPAPPAEPTSPQREQPPPPEFPAFEEQPPPEQPVDTGMMMMAYTSPEQPAMTPGGGSTPSSSRSPVISSPALTRSLQRAMTYAPQNQEIAALLQQRQQLTMEMQETWMDRTASHILLSFASRGGVMSCHMPSRSAGAAVPARQSLSQRETVHNQRLEERLRVGHEFKAHLERRLEAASDPSGDPVLTNPELLTRLATASAAASPLYKGSAPVQATTLLLHRPPPLPSPPADEAGAAASPGAAAMPPADPADYWEAERSPPPASLPPVGPPASDAMLMPPPRSAGRVVVPLAALEAEAQADGMVEEEEENPMMNMAALPPEDDNTDAFDADRVWTPASVESEAAQEEPGEMVPVDVALEGIPSSLRDVATAEGLTQRPLSPTTAIQFRLQHDQTGSAELIAAIQREKQRLQRDLENFTVTARAREERELSRFRQQVQRHQQKTYRAAHLQATESDAARWRETIATQLERLGNTGQGTMARVAPTPGDMSQFEPTGVRRSSPERGAAAAATSPGGSSPSVTGSEDDFERRWRQLEAESAASVQMASPFVPMSATPSRRSATTTTTTRATAGRAFSAGPPPSGTAPSSLGRPYLTTPTPPGSTPASSGHFF</sequence>
<feature type="compositionally biased region" description="Low complexity" evidence="2">
    <location>
        <begin position="682"/>
        <end position="706"/>
    </location>
</feature>
<evidence type="ECO:0000256" key="2">
    <source>
        <dbReference type="SAM" id="MobiDB-lite"/>
    </source>
</evidence>
<feature type="coiled-coil region" evidence="1">
    <location>
        <begin position="531"/>
        <end position="573"/>
    </location>
</feature>